<reference evidence="4" key="1">
    <citation type="journal article" date="2019" name="Int. J. Syst. Evol. Microbiol.">
        <title>The Global Catalogue of Microorganisms (GCM) 10K type strain sequencing project: providing services to taxonomists for standard genome sequencing and annotation.</title>
        <authorList>
            <consortium name="The Broad Institute Genomics Platform"/>
            <consortium name="The Broad Institute Genome Sequencing Center for Infectious Disease"/>
            <person name="Wu L."/>
            <person name="Ma J."/>
        </authorList>
    </citation>
    <scope>NUCLEOTIDE SEQUENCE [LARGE SCALE GENOMIC DNA]</scope>
    <source>
        <strain evidence="4">CCUG 58127</strain>
    </source>
</reference>
<organism evidence="3 4">
    <name type="scientific">Flexivirga alba</name>
    <dbReference type="NCBI Taxonomy" id="702742"/>
    <lineage>
        <taxon>Bacteria</taxon>
        <taxon>Bacillati</taxon>
        <taxon>Actinomycetota</taxon>
        <taxon>Actinomycetes</taxon>
        <taxon>Micrococcales</taxon>
        <taxon>Dermacoccaceae</taxon>
        <taxon>Flexivirga</taxon>
    </lineage>
</organism>
<feature type="transmembrane region" description="Helical" evidence="2">
    <location>
        <begin position="31"/>
        <end position="59"/>
    </location>
</feature>
<feature type="compositionally biased region" description="Low complexity" evidence="1">
    <location>
        <begin position="10"/>
        <end position="23"/>
    </location>
</feature>
<evidence type="ECO:0000256" key="1">
    <source>
        <dbReference type="SAM" id="MobiDB-lite"/>
    </source>
</evidence>
<gene>
    <name evidence="3" type="ORF">ACFQDH_12580</name>
</gene>
<dbReference type="EMBL" id="JBHSWH010000001">
    <property type="protein sequence ID" value="MFC6706073.1"/>
    <property type="molecule type" value="Genomic_DNA"/>
</dbReference>
<protein>
    <submittedName>
        <fullName evidence="3">Uncharacterized protein</fullName>
    </submittedName>
</protein>
<feature type="region of interest" description="Disordered" evidence="1">
    <location>
        <begin position="1"/>
        <end position="25"/>
    </location>
</feature>
<evidence type="ECO:0000313" key="4">
    <source>
        <dbReference type="Proteomes" id="UP001596298"/>
    </source>
</evidence>
<feature type="transmembrane region" description="Helical" evidence="2">
    <location>
        <begin position="145"/>
        <end position="165"/>
    </location>
</feature>
<keyword evidence="2" id="KW-1133">Transmembrane helix</keyword>
<comment type="caution">
    <text evidence="3">The sequence shown here is derived from an EMBL/GenBank/DDBJ whole genome shotgun (WGS) entry which is preliminary data.</text>
</comment>
<feature type="transmembrane region" description="Helical" evidence="2">
    <location>
        <begin position="79"/>
        <end position="103"/>
    </location>
</feature>
<keyword evidence="2" id="KW-0472">Membrane</keyword>
<evidence type="ECO:0000256" key="2">
    <source>
        <dbReference type="SAM" id="Phobius"/>
    </source>
</evidence>
<feature type="transmembrane region" description="Helical" evidence="2">
    <location>
        <begin position="115"/>
        <end position="133"/>
    </location>
</feature>
<sequence length="193" mass="20324">MNEPSQGTNPPSMSPQSWLQQPQQPKPPGKLWWIATAVCHVLDAFVFAAGVGACIHWIARVNTHAYYEAHRHADPDGMILLQFVVLGLAAVVALGVVYAFLGLGLTLGKYQSGPAMLLGAVPVVGLGGLIALGELLDSAASWSDLVLLALIVTVIVSVLASWMALTTPQSPKKQAGVMPPHPAPYTGGSPYLR</sequence>
<proteinExistence type="predicted"/>
<keyword evidence="2" id="KW-0812">Transmembrane</keyword>
<feature type="region of interest" description="Disordered" evidence="1">
    <location>
        <begin position="170"/>
        <end position="193"/>
    </location>
</feature>
<dbReference type="Proteomes" id="UP001596298">
    <property type="component" value="Unassembled WGS sequence"/>
</dbReference>
<dbReference type="RefSeq" id="WP_382401777.1">
    <property type="nucleotide sequence ID" value="NZ_JBHSWH010000001.1"/>
</dbReference>
<keyword evidence="4" id="KW-1185">Reference proteome</keyword>
<evidence type="ECO:0000313" key="3">
    <source>
        <dbReference type="EMBL" id="MFC6706073.1"/>
    </source>
</evidence>
<accession>A0ABW2AH73</accession>
<name>A0ABW2AH73_9MICO</name>